<dbReference type="InterPro" id="IPR010043">
    <property type="entry name" value="UTase/UR"/>
</dbReference>
<dbReference type="InterPro" id="IPR002912">
    <property type="entry name" value="ACT_dom"/>
</dbReference>
<evidence type="ECO:0000256" key="1">
    <source>
        <dbReference type="ARBA" id="ARBA00022679"/>
    </source>
</evidence>
<evidence type="ECO:0000256" key="3">
    <source>
        <dbReference type="ARBA" id="ARBA00022801"/>
    </source>
</evidence>
<dbReference type="Gene3D" id="1.10.3090.10">
    <property type="entry name" value="cca-adding enzyme, domain 2"/>
    <property type="match status" value="1"/>
</dbReference>
<dbReference type="PANTHER" id="PTHR47320:SF1">
    <property type="entry name" value="BIFUNCTIONAL URIDYLYLTRANSFERASE_URIDYLYL-REMOVING ENZYME"/>
    <property type="match status" value="1"/>
</dbReference>
<keyword evidence="3" id="KW-0378">Hydrolase</keyword>
<dbReference type="AlphaFoldDB" id="A0A381Q065"/>
<dbReference type="PANTHER" id="PTHR47320">
    <property type="entry name" value="BIFUNCTIONAL URIDYLYLTRANSFERASE/URIDYLYL-REMOVING ENZYME"/>
    <property type="match status" value="1"/>
</dbReference>
<keyword evidence="6" id="KW-0175">Coiled coil</keyword>
<proteinExistence type="predicted"/>
<keyword evidence="5" id="KW-0511">Multifunctional enzyme</keyword>
<gene>
    <name evidence="8" type="ORF">METZ01_LOCUS24503</name>
</gene>
<dbReference type="InterPro" id="IPR043519">
    <property type="entry name" value="NT_sf"/>
</dbReference>
<evidence type="ECO:0000313" key="8">
    <source>
        <dbReference type="EMBL" id="SUZ71649.1"/>
    </source>
</evidence>
<dbReference type="GO" id="GO:0016787">
    <property type="term" value="F:hydrolase activity"/>
    <property type="evidence" value="ECO:0007669"/>
    <property type="project" value="UniProtKB-KW"/>
</dbReference>
<name>A0A381Q065_9ZZZZ</name>
<dbReference type="EMBL" id="UINC01001127">
    <property type="protein sequence ID" value="SUZ71649.1"/>
    <property type="molecule type" value="Genomic_DNA"/>
</dbReference>
<dbReference type="Pfam" id="PF08335">
    <property type="entry name" value="GlnD_UR_UTase"/>
    <property type="match status" value="1"/>
</dbReference>
<dbReference type="SUPFAM" id="SSF81301">
    <property type="entry name" value="Nucleotidyltransferase"/>
    <property type="match status" value="1"/>
</dbReference>
<dbReference type="InterPro" id="IPR013546">
    <property type="entry name" value="PII_UdlTrfase/GS_AdlTrfase"/>
</dbReference>
<evidence type="ECO:0000259" key="7">
    <source>
        <dbReference type="PROSITE" id="PS51671"/>
    </source>
</evidence>
<feature type="coiled-coil region" evidence="6">
    <location>
        <begin position="625"/>
        <end position="652"/>
    </location>
</feature>
<dbReference type="SUPFAM" id="SSF109604">
    <property type="entry name" value="HD-domain/PDEase-like"/>
    <property type="match status" value="1"/>
</dbReference>
<evidence type="ECO:0000256" key="5">
    <source>
        <dbReference type="ARBA" id="ARBA00023268"/>
    </source>
</evidence>
<accession>A0A381Q065</accession>
<organism evidence="8">
    <name type="scientific">marine metagenome</name>
    <dbReference type="NCBI Taxonomy" id="408172"/>
    <lineage>
        <taxon>unclassified sequences</taxon>
        <taxon>metagenomes</taxon>
        <taxon>ecological metagenomes</taxon>
    </lineage>
</organism>
<evidence type="ECO:0000256" key="2">
    <source>
        <dbReference type="ARBA" id="ARBA00022695"/>
    </source>
</evidence>
<dbReference type="PROSITE" id="PS51671">
    <property type="entry name" value="ACT"/>
    <property type="match status" value="1"/>
</dbReference>
<keyword evidence="2" id="KW-0548">Nucleotidyltransferase</keyword>
<reference evidence="8" key="1">
    <citation type="submission" date="2018-05" db="EMBL/GenBank/DDBJ databases">
        <authorList>
            <person name="Lanie J.A."/>
            <person name="Ng W.-L."/>
            <person name="Kazmierczak K.M."/>
            <person name="Andrzejewski T.M."/>
            <person name="Davidsen T.M."/>
            <person name="Wayne K.J."/>
            <person name="Tettelin H."/>
            <person name="Glass J.I."/>
            <person name="Rusch D."/>
            <person name="Podicherti R."/>
            <person name="Tsui H.-C.T."/>
            <person name="Winkler M.E."/>
        </authorList>
    </citation>
    <scope>NUCLEOTIDE SEQUENCE</scope>
</reference>
<sequence length="1152" mass="133783">MDTNFSPIENYPFLSPFIFTEDPQKLEKHKKALLKKLIKAWMPLHIEDSQTQEYLSAREEVFATVTAEYYEKQYKIIVEKSLSADSSFTTLAQNTRLLDSIIHTAFEYAFKDLPTLKVRIIEELKKEYRFKKRILPENQQKLKLTQKQIEKIESNPEDPEQRQLLKYYNSIEADLTQETTDLNERLKYLKEHMPLAEQAEFNSDFLLNHLVIFARGGYGRAELSFASDRDLGYCLDTQQLSTGEAEICRQFIIHIEHLLRIAGIETAHQYFELNEDLSRFKDPATIHTIPSILESRVLLGSNNLANALKRRFFQILPYETFVLSQIRDYHDRAVPGLSQMNLKEDQGGLRSLQIPLWLAAATFGVFPNQTADMLALLIQKRIISPRQGFKLCQALEFLYDLRNFSATGEKFHFDDEARERGLSEKDIQINIINDATERLYLLKKKRFQTIDVFDRYRLQMVDYIQYLSQAILQRLLDRTIVRTFSNFQVVVHLGQRQIVEVNALEGMPQVPMSLIFNDPTALLELFEYVGQSEYDLSFDLKDEMADLIRIITPDVIDTHRAQIAERFTKLMLTPFAACAWRIMFEICEPINAENQPRTLMGCFIPETNKMRFLLRNLVYHQHPVCTHTLNALDRTQKELDRLKKDYQELYQYLEPKHILALKWGILFHDVGKIDPETDHEVSGTSIAVKALERIGYEDQELFTLVSLLIVHHTTVVQLSRTSAYFDQALQSFFEIADRNLINVILLFLCNISDYISVSDSNAHATRVLRTFFEETSRVFAEMRSSQKQEDSMDFILTYLDNKKNDLESDTRINLLINRSLRENLDSVLLNPLLQINKKEKKLLEKSEDQLQVLWRDLKLGSLDKLGTDQTTEKFIRTIRQSLSNETLVALTELYSPLINWFFASFPNRFLLSSSPGMIAENLTIFNKLERPAIVNVITNERGQLNALLIYVHDLPQIHSRIAYTLNLKHLTIGSAKINQINFASGQVAFCYYLKVSKREEDNVIFPLELETSIRRNTPPALKIKPQTFLYNTKFQLEYLEDDKKGYMVKETNNVSSADFPVWKGDSGDKTEFSRRDKNYLRIKITAEDAPLVYYKMVSAFDRVGVSIQQAVITTIGHQVIDTFYITTDDHEKLLKSNFEESLKQALMSPSEI</sequence>
<evidence type="ECO:0000256" key="4">
    <source>
        <dbReference type="ARBA" id="ARBA00022842"/>
    </source>
</evidence>
<keyword evidence="4" id="KW-0460">Magnesium</keyword>
<protein>
    <recommendedName>
        <fullName evidence="7">ACT domain-containing protein</fullName>
    </recommendedName>
</protein>
<evidence type="ECO:0000256" key="6">
    <source>
        <dbReference type="SAM" id="Coils"/>
    </source>
</evidence>
<keyword evidence="1" id="KW-0808">Transferase</keyword>
<feature type="domain" description="ACT" evidence="7">
    <location>
        <begin position="1081"/>
        <end position="1152"/>
    </location>
</feature>
<dbReference type="GO" id="GO:0008773">
    <property type="term" value="F:[protein-PII] uridylyltransferase activity"/>
    <property type="evidence" value="ECO:0007669"/>
    <property type="project" value="InterPro"/>
</dbReference>